<dbReference type="EMBL" id="MWQN01000001">
    <property type="protein sequence ID" value="OPC80350.1"/>
    <property type="molecule type" value="Genomic_DNA"/>
</dbReference>
<keyword evidence="2" id="KW-1185">Reference proteome</keyword>
<evidence type="ECO:0000313" key="2">
    <source>
        <dbReference type="Proteomes" id="UP000190037"/>
    </source>
</evidence>
<sequence length="70" mass="8194">MTGTPPWAVGEHLWRKVDHHERRHHLGTITRIWHDGDRWMVEYAYGALGDRITTALAAEMYREGPMTRPV</sequence>
<dbReference type="Proteomes" id="UP000190037">
    <property type="component" value="Unassembled WGS sequence"/>
</dbReference>
<gene>
    <name evidence="1" type="ORF">B4N89_04765</name>
</gene>
<name>A0A1T3NUI9_9ACTN</name>
<evidence type="ECO:0000313" key="1">
    <source>
        <dbReference type="EMBL" id="OPC80350.1"/>
    </source>
</evidence>
<accession>A0A1T3NUI9</accession>
<proteinExistence type="predicted"/>
<comment type="caution">
    <text evidence="1">The sequence shown here is derived from an EMBL/GenBank/DDBJ whole genome shotgun (WGS) entry which is preliminary data.</text>
</comment>
<dbReference type="RefSeq" id="WP_143657840.1">
    <property type="nucleotide sequence ID" value="NZ_MWQN01000001.1"/>
</dbReference>
<reference evidence="1 2" key="1">
    <citation type="submission" date="2017-03" db="EMBL/GenBank/DDBJ databases">
        <title>Draft genome sequence of Streptomyces scabrisporus NF3, endophyte isolated from Amphipterygium adstringens.</title>
        <authorList>
            <person name="Vazquez M."/>
            <person name="Ceapa C.D."/>
            <person name="Rodriguez Luna D."/>
            <person name="Sanchez Esquivel S."/>
        </authorList>
    </citation>
    <scope>NUCLEOTIDE SEQUENCE [LARGE SCALE GENOMIC DNA]</scope>
    <source>
        <strain evidence="1 2">NF3</strain>
    </source>
</reference>
<dbReference type="AlphaFoldDB" id="A0A1T3NUI9"/>
<organism evidence="1 2">
    <name type="scientific">Embleya scabrispora</name>
    <dbReference type="NCBI Taxonomy" id="159449"/>
    <lineage>
        <taxon>Bacteria</taxon>
        <taxon>Bacillati</taxon>
        <taxon>Actinomycetota</taxon>
        <taxon>Actinomycetes</taxon>
        <taxon>Kitasatosporales</taxon>
        <taxon>Streptomycetaceae</taxon>
        <taxon>Embleya</taxon>
    </lineage>
</organism>
<dbReference type="OrthoDB" id="4353260at2"/>
<protein>
    <submittedName>
        <fullName evidence="1">Uncharacterized protein</fullName>
    </submittedName>
</protein>